<proteinExistence type="predicted"/>
<feature type="domain" description="ABC3 transporter permease C-terminal" evidence="8">
    <location>
        <begin position="373"/>
        <end position="495"/>
    </location>
</feature>
<feature type="transmembrane region" description="Helical" evidence="7">
    <location>
        <begin position="767"/>
        <end position="793"/>
    </location>
</feature>
<feature type="transmembrane region" description="Helical" evidence="7">
    <location>
        <begin position="419"/>
        <end position="442"/>
    </location>
</feature>
<feature type="transmembrane region" description="Helical" evidence="7">
    <location>
        <begin position="21"/>
        <end position="42"/>
    </location>
</feature>
<protein>
    <submittedName>
        <fullName evidence="10">ABC transporter permease</fullName>
    </submittedName>
</protein>
<feature type="transmembrane region" description="Helical" evidence="7">
    <location>
        <begin position="374"/>
        <end position="395"/>
    </location>
</feature>
<dbReference type="STRING" id="1291764.GCA_001311235_01645"/>
<dbReference type="Pfam" id="PF02687">
    <property type="entry name" value="FtsX"/>
    <property type="match status" value="2"/>
</dbReference>
<feature type="transmembrane region" description="Helical" evidence="7">
    <location>
        <begin position="827"/>
        <end position="848"/>
    </location>
</feature>
<feature type="transmembrane region" description="Helical" evidence="7">
    <location>
        <begin position="868"/>
        <end position="888"/>
    </location>
</feature>
<keyword evidence="6" id="KW-0175">Coiled coil</keyword>
<dbReference type="PANTHER" id="PTHR30287:SF1">
    <property type="entry name" value="INNER MEMBRANE PROTEIN"/>
    <property type="match status" value="1"/>
</dbReference>
<dbReference type="EMBL" id="JXJU01000008">
    <property type="protein sequence ID" value="PCR99504.1"/>
    <property type="molecule type" value="Genomic_DNA"/>
</dbReference>
<organism evidence="10 11">
    <name type="scientific">Lactococcus fujiensis JCM 16395</name>
    <dbReference type="NCBI Taxonomy" id="1291764"/>
    <lineage>
        <taxon>Bacteria</taxon>
        <taxon>Bacillati</taxon>
        <taxon>Bacillota</taxon>
        <taxon>Bacilli</taxon>
        <taxon>Lactobacillales</taxon>
        <taxon>Streptococcaceae</taxon>
        <taxon>Lactococcus</taxon>
    </lineage>
</organism>
<evidence type="ECO:0000256" key="4">
    <source>
        <dbReference type="ARBA" id="ARBA00022989"/>
    </source>
</evidence>
<feature type="transmembrane region" description="Helical" evidence="7">
    <location>
        <begin position="462"/>
        <end position="485"/>
    </location>
</feature>
<dbReference type="Pfam" id="PF12704">
    <property type="entry name" value="MacB_PCD"/>
    <property type="match status" value="1"/>
</dbReference>
<evidence type="ECO:0000256" key="7">
    <source>
        <dbReference type="SAM" id="Phobius"/>
    </source>
</evidence>
<dbReference type="InterPro" id="IPR025857">
    <property type="entry name" value="MacB_PCD"/>
</dbReference>
<gene>
    <name evidence="10" type="ORF">RT41_GL001880</name>
</gene>
<evidence type="ECO:0000256" key="1">
    <source>
        <dbReference type="ARBA" id="ARBA00004651"/>
    </source>
</evidence>
<evidence type="ECO:0000256" key="2">
    <source>
        <dbReference type="ARBA" id="ARBA00022475"/>
    </source>
</evidence>
<evidence type="ECO:0000313" key="11">
    <source>
        <dbReference type="Proteomes" id="UP000218181"/>
    </source>
</evidence>
<keyword evidence="4 7" id="KW-1133">Transmembrane helix</keyword>
<keyword evidence="2" id="KW-1003">Cell membrane</keyword>
<dbReference type="Proteomes" id="UP000218181">
    <property type="component" value="Unassembled WGS sequence"/>
</dbReference>
<keyword evidence="5 7" id="KW-0472">Membrane</keyword>
<dbReference type="AlphaFoldDB" id="A0A2A5RK05"/>
<accession>A0A2A5RK05</accession>
<feature type="transmembrane region" description="Helical" evidence="7">
    <location>
        <begin position="540"/>
        <end position="560"/>
    </location>
</feature>
<keyword evidence="3 7" id="KW-0812">Transmembrane</keyword>
<evidence type="ECO:0000256" key="6">
    <source>
        <dbReference type="SAM" id="Coils"/>
    </source>
</evidence>
<feature type="domain" description="ABC3 transporter permease C-terminal" evidence="8">
    <location>
        <begin position="777"/>
        <end position="885"/>
    </location>
</feature>
<comment type="caution">
    <text evidence="10">The sequence shown here is derived from an EMBL/GenBank/DDBJ whole genome shotgun (WGS) entry which is preliminary data.</text>
</comment>
<keyword evidence="11" id="KW-1185">Reference proteome</keyword>
<reference evidence="10 11" key="1">
    <citation type="submission" date="2014-12" db="EMBL/GenBank/DDBJ databases">
        <title>Draft genome sequences of 10 type strains of Lactococcus.</title>
        <authorList>
            <person name="Sun Z."/>
            <person name="Zhong Z."/>
            <person name="Liu W."/>
            <person name="Zhang W."/>
            <person name="Zhang H."/>
        </authorList>
    </citation>
    <scope>NUCLEOTIDE SEQUENCE [LARGE SCALE GENOMIC DNA]</scope>
    <source>
        <strain evidence="10 11">JCM 16395</strain>
    </source>
</reference>
<feature type="domain" description="MacB-like periplasmic core" evidence="9">
    <location>
        <begin position="541"/>
        <end position="745"/>
    </location>
</feature>
<evidence type="ECO:0000256" key="3">
    <source>
        <dbReference type="ARBA" id="ARBA00022692"/>
    </source>
</evidence>
<dbReference type="InterPro" id="IPR038766">
    <property type="entry name" value="Membrane_comp_ABC_pdt"/>
</dbReference>
<evidence type="ECO:0000313" key="10">
    <source>
        <dbReference type="EMBL" id="PCR99504.1"/>
    </source>
</evidence>
<dbReference type="GO" id="GO:0005886">
    <property type="term" value="C:plasma membrane"/>
    <property type="evidence" value="ECO:0007669"/>
    <property type="project" value="UniProtKB-SubCell"/>
</dbReference>
<comment type="subcellular location">
    <subcellularLocation>
        <location evidence="1">Cell membrane</location>
        <topology evidence="1">Multi-pass membrane protein</topology>
    </subcellularLocation>
</comment>
<dbReference type="PANTHER" id="PTHR30287">
    <property type="entry name" value="MEMBRANE COMPONENT OF PREDICTED ABC SUPERFAMILY METABOLITE UPTAKE TRANSPORTER"/>
    <property type="match status" value="1"/>
</dbReference>
<evidence type="ECO:0000256" key="5">
    <source>
        <dbReference type="ARBA" id="ARBA00023136"/>
    </source>
</evidence>
<sequence>MMKKRPPKKLNKDIRKSITSSIGRFLSIFSLMALGVFAFIGLKVSGPDMRETANRFYQTHQLADLTVVSNLGLDESDQKLIESANGIKKVEFGYFQDVPLGNSETAIRLFNTPKVLSTYQLISGKMPSQSNEIALDYLLKDKYKISQTVNLNENTDHESSILKNHTFKIVGFVKSSEYVDKNSFGQTTIGTGQLNGYGVTTASAFRSNVKMIARISYGSLVNLSPYNQTYKDKVTAYQIAMQDLLKSQPEKRLAALKKGPEQKLAQAQNELNQKNVSLNQQQNELNLQKAQLKQAQAAGLAVDPTQIHILDTFQKKIDDGRSQIQIAQEKVNLQRKELNQLTAPVYTVSDRNSADPGYQIFIDNSTRIDTLSNIFPVVLFAIAALVSLTTMTRFVEEERSNLGLLKALGYTNRQIRKKFMVYGFVSAFAGATVGTVLGHWVLPLVVFKAYTASSTFTDLALTFSWQWTVVAFAISILCTVFPAYLTSKEVLRSQPSDLFVAKAPKAGSRILLERVNFIWRRMSFTYKVTARNLFRYKKRMLMTIVGIAGCTALLVMGFGIRDSISGLSSRQFNDILHYDMIAIQDKNITAADQAKVNSLMGEQEVKKHLGIHFEQFSTLVGTVETKQTVQLIVPSDEHNFSSFVSLQNRTTKKGLALTNHGAVISEKFAKLLNAKVGDTIKLADENNKTVSIKVTGITEMYMGHYLFMNRAAYEQALHQSFKSNAQLIGLRNNSDANVQDFAAKLMKNNGILTVSQNNDLKTTINSFLYGINSVMFVLIGCAILLAVVVIYNLTNINVSERIRELSTIKVLGFYDHEVTLYIYRETILLSFLGIVGGFALGAYLHHVIITMLPTDMVMFSPGLTMTNLILSALITLATTLLLSIMVHIKLKNVDMLGALKSVD</sequence>
<dbReference type="InterPro" id="IPR003838">
    <property type="entry name" value="ABC3_permease_C"/>
</dbReference>
<evidence type="ECO:0000259" key="9">
    <source>
        <dbReference type="Pfam" id="PF12704"/>
    </source>
</evidence>
<name>A0A2A5RK05_9LACT</name>
<feature type="coiled-coil region" evidence="6">
    <location>
        <begin position="261"/>
        <end position="330"/>
    </location>
</feature>
<evidence type="ECO:0000259" key="8">
    <source>
        <dbReference type="Pfam" id="PF02687"/>
    </source>
</evidence>